<dbReference type="EC" id="2.7.13.3" evidence="14"/>
<dbReference type="SUPFAM" id="SSF158472">
    <property type="entry name" value="HAMP domain-like"/>
    <property type="match status" value="1"/>
</dbReference>
<keyword evidence="2" id="KW-1003">Cell membrane</keyword>
<keyword evidence="4 14" id="KW-0808">Transferase</keyword>
<keyword evidence="7 14" id="KW-0418">Kinase</keyword>
<dbReference type="SUPFAM" id="SSF55874">
    <property type="entry name" value="ATPase domain of HSP90 chaperone/DNA topoisomerase II/histidine kinase"/>
    <property type="match status" value="1"/>
</dbReference>
<keyword evidence="3" id="KW-0597">Phosphoprotein</keyword>
<dbReference type="Pfam" id="PF00672">
    <property type="entry name" value="HAMP"/>
    <property type="match status" value="1"/>
</dbReference>
<dbReference type="InterPro" id="IPR050640">
    <property type="entry name" value="Bact_2-comp_sensor_kinase"/>
</dbReference>
<dbReference type="EMBL" id="JBHSMJ010000024">
    <property type="protein sequence ID" value="MFC5450080.1"/>
    <property type="molecule type" value="Genomic_DNA"/>
</dbReference>
<feature type="domain" description="HAMP" evidence="13">
    <location>
        <begin position="319"/>
        <end position="371"/>
    </location>
</feature>
<name>A0ABW0K9W4_9BACL</name>
<dbReference type="PANTHER" id="PTHR34220">
    <property type="entry name" value="SENSOR HISTIDINE KINASE YPDA"/>
    <property type="match status" value="1"/>
</dbReference>
<keyword evidence="5 12" id="KW-0812">Transmembrane</keyword>
<evidence type="ECO:0000256" key="11">
    <source>
        <dbReference type="ARBA" id="ARBA00023136"/>
    </source>
</evidence>
<keyword evidence="11 12" id="KW-0472">Membrane</keyword>
<evidence type="ECO:0000256" key="12">
    <source>
        <dbReference type="SAM" id="Phobius"/>
    </source>
</evidence>
<dbReference type="InterPro" id="IPR003660">
    <property type="entry name" value="HAMP_dom"/>
</dbReference>
<gene>
    <name evidence="14" type="ORF">ACFPOG_17660</name>
</gene>
<reference evidence="15" key="1">
    <citation type="journal article" date="2019" name="Int. J. Syst. Evol. Microbiol.">
        <title>The Global Catalogue of Microorganisms (GCM) 10K type strain sequencing project: providing services to taxonomists for standard genome sequencing and annotation.</title>
        <authorList>
            <consortium name="The Broad Institute Genomics Platform"/>
            <consortium name="The Broad Institute Genome Sequencing Center for Infectious Disease"/>
            <person name="Wu L."/>
            <person name="Ma J."/>
        </authorList>
    </citation>
    <scope>NUCLEOTIDE SEQUENCE [LARGE SCALE GENOMIC DNA]</scope>
    <source>
        <strain evidence="15">KACC 11904</strain>
    </source>
</reference>
<dbReference type="Gene3D" id="3.30.565.10">
    <property type="entry name" value="Histidine kinase-like ATPase, C-terminal domain"/>
    <property type="match status" value="1"/>
</dbReference>
<comment type="caution">
    <text evidence="14">The sequence shown here is derived from an EMBL/GenBank/DDBJ whole genome shotgun (WGS) entry which is preliminary data.</text>
</comment>
<dbReference type="RefSeq" id="WP_270880682.1">
    <property type="nucleotide sequence ID" value="NZ_JAQFVF010000035.1"/>
</dbReference>
<sequence>MTFFRTLRFKLIGIYLLSIVTPIIILAFVLPFFSERLITKETEKLTTGTINALALNIETYLDDLERLSSSPYLNDEVMRALKLKASNRYENADAYTRLQTDRALSVTMPNYLINTRNDILSTITISNGNGGVYMTSRSNLSRLVSDYPFSTQDWYKKALEADGKAAFISSHPQDYIVNSKASRVFSVARLIKDPDSREPLAVILADADTVVLEKITKDITFNVSSIIAVLDENKRIIYANHPIPQEMKRQLEQSDTPDTIENPSYVTVSKKLATSNWNVVVLLASAEVKAKVRWIYFVAVLLSVVSLIVTFFMFHYFSRWIITPFKRMVEVMKEVKKGNLEARYSVNNMDEIGQLGESFNKMINQLDELINREYKAVLAQRNAEYRALQSQIQPHFLYNTLNGIIGLNRAGETKKLEAAVFSLSGMLRYILGDSQSATLKDEFEFLQKYALLQQLRFDERLTMIFQLDEAAASFPIPKLLLQPIVENAIIHGVEPSDEPCVVRITAAMERADEQSCLRIEMSDNGVGFEAAPDDAQQHIGIANVKARLLMSYEKAELNLSSSPGAGTLVTILIPI</sequence>
<dbReference type="Gene3D" id="3.30.450.20">
    <property type="entry name" value="PAS domain"/>
    <property type="match status" value="2"/>
</dbReference>
<evidence type="ECO:0000256" key="8">
    <source>
        <dbReference type="ARBA" id="ARBA00022840"/>
    </source>
</evidence>
<evidence type="ECO:0000313" key="14">
    <source>
        <dbReference type="EMBL" id="MFC5450080.1"/>
    </source>
</evidence>
<dbReference type="InterPro" id="IPR036890">
    <property type="entry name" value="HATPase_C_sf"/>
</dbReference>
<evidence type="ECO:0000256" key="5">
    <source>
        <dbReference type="ARBA" id="ARBA00022692"/>
    </source>
</evidence>
<feature type="transmembrane region" description="Helical" evidence="12">
    <location>
        <begin position="12"/>
        <end position="33"/>
    </location>
</feature>
<evidence type="ECO:0000256" key="3">
    <source>
        <dbReference type="ARBA" id="ARBA00022553"/>
    </source>
</evidence>
<keyword evidence="10" id="KW-0902">Two-component regulatory system</keyword>
<dbReference type="Pfam" id="PF06580">
    <property type="entry name" value="His_kinase"/>
    <property type="match status" value="1"/>
</dbReference>
<dbReference type="GO" id="GO:0004673">
    <property type="term" value="F:protein histidine kinase activity"/>
    <property type="evidence" value="ECO:0007669"/>
    <property type="project" value="UniProtKB-EC"/>
</dbReference>
<keyword evidence="6" id="KW-0547">Nucleotide-binding</keyword>
<keyword evidence="9 12" id="KW-1133">Transmembrane helix</keyword>
<accession>A0ABW0K9W4</accession>
<organism evidence="14 15">
    <name type="scientific">Paenibacillus aestuarii</name>
    <dbReference type="NCBI Taxonomy" id="516965"/>
    <lineage>
        <taxon>Bacteria</taxon>
        <taxon>Bacillati</taxon>
        <taxon>Bacillota</taxon>
        <taxon>Bacilli</taxon>
        <taxon>Bacillales</taxon>
        <taxon>Paenibacillaceae</taxon>
        <taxon>Paenibacillus</taxon>
    </lineage>
</organism>
<evidence type="ECO:0000313" key="15">
    <source>
        <dbReference type="Proteomes" id="UP001596044"/>
    </source>
</evidence>
<comment type="subcellular location">
    <subcellularLocation>
        <location evidence="1">Cell membrane</location>
        <topology evidence="1">Multi-pass membrane protein</topology>
    </subcellularLocation>
</comment>
<evidence type="ECO:0000256" key="10">
    <source>
        <dbReference type="ARBA" id="ARBA00023012"/>
    </source>
</evidence>
<dbReference type="PROSITE" id="PS50885">
    <property type="entry name" value="HAMP"/>
    <property type="match status" value="1"/>
</dbReference>
<protein>
    <submittedName>
        <fullName evidence="14">Sensor histidine kinase</fullName>
        <ecNumber evidence="14">2.7.13.3</ecNumber>
    </submittedName>
</protein>
<proteinExistence type="predicted"/>
<dbReference type="Pfam" id="PF02743">
    <property type="entry name" value="dCache_1"/>
    <property type="match status" value="1"/>
</dbReference>
<evidence type="ECO:0000256" key="9">
    <source>
        <dbReference type="ARBA" id="ARBA00022989"/>
    </source>
</evidence>
<dbReference type="InterPro" id="IPR033479">
    <property type="entry name" value="dCache_1"/>
</dbReference>
<dbReference type="CDD" id="cd06225">
    <property type="entry name" value="HAMP"/>
    <property type="match status" value="1"/>
</dbReference>
<evidence type="ECO:0000256" key="1">
    <source>
        <dbReference type="ARBA" id="ARBA00004651"/>
    </source>
</evidence>
<dbReference type="Proteomes" id="UP001596044">
    <property type="component" value="Unassembled WGS sequence"/>
</dbReference>
<dbReference type="PANTHER" id="PTHR34220:SF11">
    <property type="entry name" value="SENSOR PROTEIN KINASE HPTS"/>
    <property type="match status" value="1"/>
</dbReference>
<evidence type="ECO:0000256" key="4">
    <source>
        <dbReference type="ARBA" id="ARBA00022679"/>
    </source>
</evidence>
<evidence type="ECO:0000256" key="6">
    <source>
        <dbReference type="ARBA" id="ARBA00022741"/>
    </source>
</evidence>
<evidence type="ECO:0000256" key="7">
    <source>
        <dbReference type="ARBA" id="ARBA00022777"/>
    </source>
</evidence>
<dbReference type="Gene3D" id="1.10.287.130">
    <property type="match status" value="1"/>
</dbReference>
<feature type="transmembrane region" description="Helical" evidence="12">
    <location>
        <begin position="294"/>
        <end position="317"/>
    </location>
</feature>
<evidence type="ECO:0000256" key="2">
    <source>
        <dbReference type="ARBA" id="ARBA00022475"/>
    </source>
</evidence>
<keyword evidence="15" id="KW-1185">Reference proteome</keyword>
<dbReference type="InterPro" id="IPR010559">
    <property type="entry name" value="Sig_transdc_His_kin_internal"/>
</dbReference>
<dbReference type="SMART" id="SM00304">
    <property type="entry name" value="HAMP"/>
    <property type="match status" value="1"/>
</dbReference>
<keyword evidence="8" id="KW-0067">ATP-binding</keyword>
<evidence type="ECO:0000259" key="13">
    <source>
        <dbReference type="PROSITE" id="PS50885"/>
    </source>
</evidence>